<gene>
    <name evidence="5" type="ORF">LSH36_127g17015</name>
</gene>
<accession>A0AAD9JYY5</accession>
<keyword evidence="6" id="KW-1185">Reference proteome</keyword>
<keyword evidence="1" id="KW-0833">Ubl conjugation pathway</keyword>
<dbReference type="CDD" id="cd02257">
    <property type="entry name" value="Peptidase_C19"/>
    <property type="match status" value="1"/>
</dbReference>
<feature type="compositionally biased region" description="Polar residues" evidence="3">
    <location>
        <begin position="1326"/>
        <end position="1336"/>
    </location>
</feature>
<dbReference type="PROSITE" id="PS50235">
    <property type="entry name" value="USP_3"/>
    <property type="match status" value="1"/>
</dbReference>
<evidence type="ECO:0000313" key="5">
    <source>
        <dbReference type="EMBL" id="KAK2160800.1"/>
    </source>
</evidence>
<feature type="region of interest" description="Disordered" evidence="3">
    <location>
        <begin position="1230"/>
        <end position="1283"/>
    </location>
</feature>
<feature type="compositionally biased region" description="Polar residues" evidence="3">
    <location>
        <begin position="1242"/>
        <end position="1256"/>
    </location>
</feature>
<feature type="region of interest" description="Disordered" evidence="3">
    <location>
        <begin position="1183"/>
        <end position="1218"/>
    </location>
</feature>
<feature type="domain" description="USP" evidence="4">
    <location>
        <begin position="1"/>
        <end position="287"/>
    </location>
</feature>
<feature type="compositionally biased region" description="Basic and acidic residues" evidence="3">
    <location>
        <begin position="1316"/>
        <end position="1325"/>
    </location>
</feature>
<feature type="region of interest" description="Disordered" evidence="3">
    <location>
        <begin position="1845"/>
        <end position="1869"/>
    </location>
</feature>
<dbReference type="InterPro" id="IPR052398">
    <property type="entry name" value="Ubiquitin_hydrolase_53/54"/>
</dbReference>
<feature type="region of interest" description="Disordered" evidence="3">
    <location>
        <begin position="848"/>
        <end position="880"/>
    </location>
</feature>
<feature type="region of interest" description="Disordered" evidence="3">
    <location>
        <begin position="1316"/>
        <end position="1361"/>
    </location>
</feature>
<feature type="compositionally biased region" description="Polar residues" evidence="3">
    <location>
        <begin position="533"/>
        <end position="573"/>
    </location>
</feature>
<feature type="compositionally biased region" description="Basic and acidic residues" evidence="3">
    <location>
        <begin position="1192"/>
        <end position="1203"/>
    </location>
</feature>
<dbReference type="InterPro" id="IPR038765">
    <property type="entry name" value="Papain-like_cys_pep_sf"/>
</dbReference>
<feature type="compositionally biased region" description="Basic and acidic residues" evidence="3">
    <location>
        <begin position="435"/>
        <end position="446"/>
    </location>
</feature>
<feature type="region of interest" description="Disordered" evidence="3">
    <location>
        <begin position="676"/>
        <end position="710"/>
    </location>
</feature>
<comment type="caution">
    <text evidence="5">The sequence shown here is derived from an EMBL/GenBank/DDBJ whole genome shotgun (WGS) entry which is preliminary data.</text>
</comment>
<evidence type="ECO:0000313" key="6">
    <source>
        <dbReference type="Proteomes" id="UP001208570"/>
    </source>
</evidence>
<feature type="compositionally biased region" description="Low complexity" evidence="3">
    <location>
        <begin position="904"/>
        <end position="918"/>
    </location>
</feature>
<feature type="region of interest" description="Disordered" evidence="3">
    <location>
        <begin position="1766"/>
        <end position="1801"/>
    </location>
</feature>
<feature type="region of interest" description="Disordered" evidence="3">
    <location>
        <begin position="533"/>
        <end position="600"/>
    </location>
</feature>
<feature type="region of interest" description="Disordered" evidence="3">
    <location>
        <begin position="1375"/>
        <end position="1404"/>
    </location>
</feature>
<feature type="compositionally biased region" description="Polar residues" evidence="3">
    <location>
        <begin position="1265"/>
        <end position="1275"/>
    </location>
</feature>
<dbReference type="SUPFAM" id="SSF54001">
    <property type="entry name" value="Cysteine proteinases"/>
    <property type="match status" value="1"/>
</dbReference>
<dbReference type="PANTHER" id="PTHR22975">
    <property type="entry name" value="UBIQUITIN SPECIFIC PROTEINASE"/>
    <property type="match status" value="1"/>
</dbReference>
<proteinExistence type="predicted"/>
<dbReference type="GO" id="GO:0016787">
    <property type="term" value="F:hydrolase activity"/>
    <property type="evidence" value="ECO:0007669"/>
    <property type="project" value="UniProtKB-KW"/>
</dbReference>
<protein>
    <recommendedName>
        <fullName evidence="4">USP domain-containing protein</fullName>
    </recommendedName>
</protein>
<feature type="region of interest" description="Disordered" evidence="3">
    <location>
        <begin position="435"/>
        <end position="461"/>
    </location>
</feature>
<dbReference type="InterPro" id="IPR028889">
    <property type="entry name" value="USP"/>
</dbReference>
<feature type="compositionally biased region" description="Acidic residues" evidence="3">
    <location>
        <begin position="1853"/>
        <end position="1865"/>
    </location>
</feature>
<organism evidence="5 6">
    <name type="scientific">Paralvinella palmiformis</name>
    <dbReference type="NCBI Taxonomy" id="53620"/>
    <lineage>
        <taxon>Eukaryota</taxon>
        <taxon>Metazoa</taxon>
        <taxon>Spiralia</taxon>
        <taxon>Lophotrochozoa</taxon>
        <taxon>Annelida</taxon>
        <taxon>Polychaeta</taxon>
        <taxon>Sedentaria</taxon>
        <taxon>Canalipalpata</taxon>
        <taxon>Terebellida</taxon>
        <taxon>Terebelliformia</taxon>
        <taxon>Alvinellidae</taxon>
        <taxon>Paralvinella</taxon>
    </lineage>
</organism>
<evidence type="ECO:0000256" key="3">
    <source>
        <dbReference type="SAM" id="MobiDB-lite"/>
    </source>
</evidence>
<feature type="compositionally biased region" description="Polar residues" evidence="3">
    <location>
        <begin position="580"/>
        <end position="600"/>
    </location>
</feature>
<feature type="region of interest" description="Disordered" evidence="3">
    <location>
        <begin position="1615"/>
        <end position="1641"/>
    </location>
</feature>
<sequence>MLSGHSCLGSNSCIFCALKVIFTQFQYSDQSCLPPDALRKALAKTFADQQRFQLGLMDDAAECFENILTQIHFHIANGESEDMCNAKHCISHQKFAMTVIEQIVCPCEATSEPLPFSQMVHYVSTSTLVSQAKIANGAATFGQLLKGAISEGDYRNCPSNCGRKVQLRRTLLNSPDVVSVGLVWDSENPSSQHIHDVVWSIGTTLQLKDLFHDVVDVRCKQGSKLYLVGVVCYYGKHYSTFFYHSKMKSWVSFDDANVKEMGSDWSAIVDKCCRGHYQPLLLLYANPDAEVINVKTAPQKTVIVKEMAFLSNVDENSSGPTGSYHCRQRSCDSLSGTIGGQCVDDSYTENIRMKRSVTPNPDSGKEKVTALPRRAITPGPEWGHYDSDDDSRTSTVVHQRQSSYLNALDCVDSSDVWKAPLSGVRSLAGKTPDYRHPDLKTAKPVDAKSSGSQYHERSCYHQTPGSSAYQNRCHTAPCDGQNGYSGDCVSQSQGSSTAVYGSVCSGSTITSVAGSATTYQVAASHNGTNTHYLSASHGTSYPSGQQAVQTSHHSNHQQSVLTSHYSNCQQQSVPKPHYPNGQQSVSTSHSSNGQQYISPSQYHNGQQFVPVSHYSGSQQSDSVSSQRMNYGNSAQAVPNVCNTNNRQALPLSATSHKLPQSAPSTPGMKRAQFVENSDSLLGRGPNSRPTVSRSRPSSARPYDYGHSRPTVDPKTGAVIMPTHQQPPPVSGALSEWNEAVLIGDFTTPDSCELKQTSANKTLNSSRYGAVQNDDVDDGYGTYINPKTVQNVLNIQKSKNSKTGANKSIKMVPVNGNSHTSELADQKNPRVSLHNQALLADLKVDIPGDNISLGSHKDSGYRSGGSSGDRNSASSASSISFDSPTADNFRGFAGIHRPLVHTYNSSSHSSSESLSSTQSGQTVKNLPNNRLSLIPENTLSSSSSSLTMSGGKSQESLNNSQDYVDGYVSDRSLDHSKVSDRWDSQAECQKLFLQAEAMLELSSKQEHSKDIHAALAYCNQAVGYLQKALSIPGISNDTTVHVRMKHNACVLRSRKLQKQIMLQQQSNEPSSCGMLKQLMESNKSTPFQSSTSIPRFSHETFSRSDVNQQISETAPGKEHVTVQERTAGLYQPVPQSCSNQNVAFSRNSNHVGNHMIAVSGIAQSRPVQGVTMGHANIPRSLTDSALTQSSLHQNREVYREHPSRQMDLPTPTIVNSDNLDSKDARYVEIYGTLPKRKGKRSKSPQNPIVSDHQSQDGQFHDHMNKQDSSSCDSNRANGRVSEECRVENQSRMALINHSRQWSKDELRDILLKDFMNRPKASDDHNKNANQGTPLQRRNSYDPLENTRHGVRELPSHSRQNSHEDFLSKQMTTVSMTDQYPDLPPKQKNANQKPSAHLPIKRTQEESHYDYLPLRSKPNQSISSRIPSSMVSSVCNSRLSSGSQLPLCATSGLSSSSSMSSVSELPFTHGSGMVASSSTGMSSGSNLGISSGPGMCKNPDSGLSSSGSSGMTIVGITGIPNRKPSCTSPQLGNRQANQDPVWKNAVCDPYSSKRELPTVPKQSLKDWTENEQKRFYPKPSAVKNRDTSKIPNYVKSYEIQRPGEQGRAAIAETVPIKVNKPDTPPKPAQKSMKSVKPEVPKRKSSQLSTFKGVGGIKEHIYFKESIFAVTASYLIIIIFDMYKRIGVPPTASSAPPPYVPPPSVATPDCDLPPPPAELLYPPLEDGIPRNVALNQHGITTTEQHTSADKHQPDVYHDADYEKCGSALMTENRSDGNGVAPAVPQPSPTKPTLSKPKNATKPRKSVTFNENIALIATQEEVPQEIDYVAYVMNLGKNKCLKQNGASIVDGENYKDGEDEEEEEDDDNTSDSMDSDAVLCNLCRKKKIHPPEIYCEHCCFYMSQFQPQAS</sequence>
<dbReference type="PANTHER" id="PTHR22975:SF9">
    <property type="entry name" value="ECHINUS SPLICE FORM 3"/>
    <property type="match status" value="1"/>
</dbReference>
<feature type="compositionally biased region" description="Low complexity" evidence="3">
    <location>
        <begin position="685"/>
        <end position="701"/>
    </location>
</feature>
<evidence type="ECO:0000256" key="1">
    <source>
        <dbReference type="ARBA" id="ARBA00022786"/>
    </source>
</evidence>
<reference evidence="5" key="1">
    <citation type="journal article" date="2023" name="Mol. Biol. Evol.">
        <title>Third-Generation Sequencing Reveals the Adaptive Role of the Epigenome in Three Deep-Sea Polychaetes.</title>
        <authorList>
            <person name="Perez M."/>
            <person name="Aroh O."/>
            <person name="Sun Y."/>
            <person name="Lan Y."/>
            <person name="Juniper S.K."/>
            <person name="Young C.R."/>
            <person name="Angers B."/>
            <person name="Qian P.Y."/>
        </authorList>
    </citation>
    <scope>NUCLEOTIDE SEQUENCE</scope>
    <source>
        <strain evidence="5">P08H-3</strain>
    </source>
</reference>
<feature type="compositionally biased region" description="Low complexity" evidence="3">
    <location>
        <begin position="867"/>
        <end position="880"/>
    </location>
</feature>
<feature type="compositionally biased region" description="Polar residues" evidence="3">
    <location>
        <begin position="919"/>
        <end position="936"/>
    </location>
</feature>
<dbReference type="Gene3D" id="3.90.70.10">
    <property type="entry name" value="Cysteine proteinases"/>
    <property type="match status" value="1"/>
</dbReference>
<feature type="region of interest" description="Disordered" evidence="3">
    <location>
        <begin position="798"/>
        <end position="828"/>
    </location>
</feature>
<feature type="compositionally biased region" description="Low complexity" evidence="3">
    <location>
        <begin position="937"/>
        <end position="952"/>
    </location>
</feature>
<feature type="compositionally biased region" description="Basic and acidic residues" evidence="3">
    <location>
        <begin position="1343"/>
        <end position="1361"/>
    </location>
</feature>
<dbReference type="Proteomes" id="UP001208570">
    <property type="component" value="Unassembled WGS sequence"/>
</dbReference>
<keyword evidence="2" id="KW-0378">Hydrolase</keyword>
<dbReference type="EMBL" id="JAODUP010000127">
    <property type="protein sequence ID" value="KAK2160800.1"/>
    <property type="molecule type" value="Genomic_DNA"/>
</dbReference>
<feature type="region of interest" description="Disordered" evidence="3">
    <location>
        <begin position="902"/>
        <end position="961"/>
    </location>
</feature>
<name>A0AAD9JYY5_9ANNE</name>
<evidence type="ECO:0000259" key="4">
    <source>
        <dbReference type="PROSITE" id="PS50235"/>
    </source>
</evidence>
<evidence type="ECO:0000256" key="2">
    <source>
        <dbReference type="ARBA" id="ARBA00022801"/>
    </source>
</evidence>